<name>A0AAD7X2X9_9TELE</name>
<evidence type="ECO:0000256" key="1">
    <source>
        <dbReference type="SAM" id="MobiDB-lite"/>
    </source>
</evidence>
<dbReference type="EMBL" id="JAINUG010000002">
    <property type="protein sequence ID" value="KAJ8418365.1"/>
    <property type="molecule type" value="Genomic_DNA"/>
</dbReference>
<accession>A0AAD7X2X9</accession>
<keyword evidence="3" id="KW-1185">Reference proteome</keyword>
<evidence type="ECO:0000313" key="2">
    <source>
        <dbReference type="EMBL" id="KAJ8418365.1"/>
    </source>
</evidence>
<dbReference type="AlphaFoldDB" id="A0AAD7X2X9"/>
<gene>
    <name evidence="2" type="ORF">AAFF_G00140740</name>
</gene>
<sequence>MDTETVAKWLSFKEQSLAASGRAEGRSGFGETIHNPSLAAGHMGLTPSPSEGDLAPGPVTVCLLRRDSRPATRHLFPASGCRAFPQPQRPWRSGFHGAMLGLCCKPRQDLHQSGYK</sequence>
<reference evidence="2" key="1">
    <citation type="journal article" date="2023" name="Science">
        <title>Genome structures resolve the early diversification of teleost fishes.</title>
        <authorList>
            <person name="Parey E."/>
            <person name="Louis A."/>
            <person name="Montfort J."/>
            <person name="Bouchez O."/>
            <person name="Roques C."/>
            <person name="Iampietro C."/>
            <person name="Lluch J."/>
            <person name="Castinel A."/>
            <person name="Donnadieu C."/>
            <person name="Desvignes T."/>
            <person name="Floi Bucao C."/>
            <person name="Jouanno E."/>
            <person name="Wen M."/>
            <person name="Mejri S."/>
            <person name="Dirks R."/>
            <person name="Jansen H."/>
            <person name="Henkel C."/>
            <person name="Chen W.J."/>
            <person name="Zahm M."/>
            <person name="Cabau C."/>
            <person name="Klopp C."/>
            <person name="Thompson A.W."/>
            <person name="Robinson-Rechavi M."/>
            <person name="Braasch I."/>
            <person name="Lecointre G."/>
            <person name="Bobe J."/>
            <person name="Postlethwait J.H."/>
            <person name="Berthelot C."/>
            <person name="Roest Crollius H."/>
            <person name="Guiguen Y."/>
        </authorList>
    </citation>
    <scope>NUCLEOTIDE SEQUENCE</scope>
    <source>
        <strain evidence="2">NC1722</strain>
    </source>
</reference>
<evidence type="ECO:0000313" key="3">
    <source>
        <dbReference type="Proteomes" id="UP001221898"/>
    </source>
</evidence>
<protein>
    <submittedName>
        <fullName evidence="2">Uncharacterized protein</fullName>
    </submittedName>
</protein>
<organism evidence="2 3">
    <name type="scientific">Aldrovandia affinis</name>
    <dbReference type="NCBI Taxonomy" id="143900"/>
    <lineage>
        <taxon>Eukaryota</taxon>
        <taxon>Metazoa</taxon>
        <taxon>Chordata</taxon>
        <taxon>Craniata</taxon>
        <taxon>Vertebrata</taxon>
        <taxon>Euteleostomi</taxon>
        <taxon>Actinopterygii</taxon>
        <taxon>Neopterygii</taxon>
        <taxon>Teleostei</taxon>
        <taxon>Notacanthiformes</taxon>
        <taxon>Halosauridae</taxon>
        <taxon>Aldrovandia</taxon>
    </lineage>
</organism>
<proteinExistence type="predicted"/>
<dbReference type="Proteomes" id="UP001221898">
    <property type="component" value="Unassembled WGS sequence"/>
</dbReference>
<comment type="caution">
    <text evidence="2">The sequence shown here is derived from an EMBL/GenBank/DDBJ whole genome shotgun (WGS) entry which is preliminary data.</text>
</comment>
<feature type="region of interest" description="Disordered" evidence="1">
    <location>
        <begin position="20"/>
        <end position="52"/>
    </location>
</feature>